<dbReference type="PROSITE" id="PS50878">
    <property type="entry name" value="RT_POL"/>
    <property type="match status" value="1"/>
</dbReference>
<gene>
    <name evidence="2" type="ORF">G2W53_017698</name>
</gene>
<dbReference type="AlphaFoldDB" id="A0A834WR07"/>
<dbReference type="InterPro" id="IPR000477">
    <property type="entry name" value="RT_dom"/>
</dbReference>
<dbReference type="InterPro" id="IPR043502">
    <property type="entry name" value="DNA/RNA_pol_sf"/>
</dbReference>
<evidence type="ECO:0000259" key="1">
    <source>
        <dbReference type="PROSITE" id="PS50878"/>
    </source>
</evidence>
<organism evidence="2 3">
    <name type="scientific">Senna tora</name>
    <dbReference type="NCBI Taxonomy" id="362788"/>
    <lineage>
        <taxon>Eukaryota</taxon>
        <taxon>Viridiplantae</taxon>
        <taxon>Streptophyta</taxon>
        <taxon>Embryophyta</taxon>
        <taxon>Tracheophyta</taxon>
        <taxon>Spermatophyta</taxon>
        <taxon>Magnoliopsida</taxon>
        <taxon>eudicotyledons</taxon>
        <taxon>Gunneridae</taxon>
        <taxon>Pentapetalae</taxon>
        <taxon>rosids</taxon>
        <taxon>fabids</taxon>
        <taxon>Fabales</taxon>
        <taxon>Fabaceae</taxon>
        <taxon>Caesalpinioideae</taxon>
        <taxon>Cassia clade</taxon>
        <taxon>Senna</taxon>
    </lineage>
</organism>
<name>A0A834WR07_9FABA</name>
<protein>
    <recommendedName>
        <fullName evidence="1">Reverse transcriptase domain-containing protein</fullName>
    </recommendedName>
</protein>
<dbReference type="Proteomes" id="UP000634136">
    <property type="component" value="Unassembled WGS sequence"/>
</dbReference>
<dbReference type="PANTHER" id="PTHR31635:SF196">
    <property type="entry name" value="REVERSE TRANSCRIPTASE DOMAIN-CONTAINING PROTEIN-RELATED"/>
    <property type="match status" value="1"/>
</dbReference>
<dbReference type="EMBL" id="JAAIUW010000006">
    <property type="protein sequence ID" value="KAF7826534.1"/>
    <property type="molecule type" value="Genomic_DNA"/>
</dbReference>
<keyword evidence="3" id="KW-1185">Reference proteome</keyword>
<dbReference type="Pfam" id="PF00078">
    <property type="entry name" value="RVT_1"/>
    <property type="match status" value="1"/>
</dbReference>
<dbReference type="OrthoDB" id="1435641at2759"/>
<comment type="caution">
    <text evidence="2">The sequence shown here is derived from an EMBL/GenBank/DDBJ whole genome shotgun (WGS) entry which is preliminary data.</text>
</comment>
<accession>A0A834WR07</accession>
<evidence type="ECO:0000313" key="3">
    <source>
        <dbReference type="Proteomes" id="UP000634136"/>
    </source>
</evidence>
<evidence type="ECO:0000313" key="2">
    <source>
        <dbReference type="EMBL" id="KAF7826534.1"/>
    </source>
</evidence>
<dbReference type="PANTHER" id="PTHR31635">
    <property type="entry name" value="REVERSE TRANSCRIPTASE DOMAIN-CONTAINING PROTEIN-RELATED"/>
    <property type="match status" value="1"/>
</dbReference>
<proteinExistence type="predicted"/>
<dbReference type="SUPFAM" id="SSF56672">
    <property type="entry name" value="DNA/RNA polymerases"/>
    <property type="match status" value="1"/>
</dbReference>
<reference evidence="2" key="1">
    <citation type="submission" date="2020-09" db="EMBL/GenBank/DDBJ databases">
        <title>Genome-Enabled Discovery of Anthraquinone Biosynthesis in Senna tora.</title>
        <authorList>
            <person name="Kang S.-H."/>
            <person name="Pandey R.P."/>
            <person name="Lee C.-M."/>
            <person name="Sim J.-S."/>
            <person name="Jeong J.-T."/>
            <person name="Choi B.-S."/>
            <person name="Jung M."/>
            <person name="Ginzburg D."/>
            <person name="Zhao K."/>
            <person name="Won S.Y."/>
            <person name="Oh T.-J."/>
            <person name="Yu Y."/>
            <person name="Kim N.-H."/>
            <person name="Lee O.R."/>
            <person name="Lee T.-H."/>
            <person name="Bashyal P."/>
            <person name="Kim T.-S."/>
            <person name="Lee W.-H."/>
            <person name="Kawkins C."/>
            <person name="Kim C.-K."/>
            <person name="Kim J.S."/>
            <person name="Ahn B.O."/>
            <person name="Rhee S.Y."/>
            <person name="Sohng J.K."/>
        </authorList>
    </citation>
    <scope>NUCLEOTIDE SEQUENCE</scope>
    <source>
        <tissue evidence="2">Leaf</tissue>
    </source>
</reference>
<sequence length="304" mass="35623">MDLRMDLEDKLKREEILWAQKARQLWLVQGDRNTKYFHTVVRKRRVHNHFTRLKKPDGKWTKDYTEMEPMALQYFKNVYAYDQKPQMVEIFHQLYLLDIPHLNVHEIQIISSPVTDFEIENALFHAKPDKAPGPDGLPTMFFQRFWPVVKDSLVQSEKVKSKWCAYKLDIHKAYDKISWDFLEAVLIKMGFPDNIIQIIMQIVSTVSYTSMLNGQYVGFFQPQRGVRQGDPLSPYIFLLCSNILSGMLNKLEKEKKLQGIPFGRGDPAITHLMYADDTILFFKARMEECSMVKQLLDSYAMLAG</sequence>
<feature type="domain" description="Reverse transcriptase" evidence="1">
    <location>
        <begin position="1"/>
        <end position="304"/>
    </location>
</feature>